<keyword evidence="3" id="KW-1185">Reference proteome</keyword>
<dbReference type="Proteomes" id="UP001325680">
    <property type="component" value="Chromosome"/>
</dbReference>
<dbReference type="Gene3D" id="2.130.10.10">
    <property type="entry name" value="YVTN repeat-like/Quinoprotein amine dehydrogenase"/>
    <property type="match status" value="1"/>
</dbReference>
<accession>A0ABZ0W3E2</accession>
<evidence type="ECO:0000256" key="1">
    <source>
        <dbReference type="SAM" id="SignalP"/>
    </source>
</evidence>
<reference evidence="2 3" key="1">
    <citation type="submission" date="2023-12" db="EMBL/GenBank/DDBJ databases">
        <title>Genome sequencing and assembly of bacterial species from a model synthetic community.</title>
        <authorList>
            <person name="Hogle S.L."/>
        </authorList>
    </citation>
    <scope>NUCLEOTIDE SEQUENCE [LARGE SCALE GENOMIC DNA]</scope>
    <source>
        <strain evidence="2 3">HAMBI_3031</strain>
    </source>
</reference>
<dbReference type="SUPFAM" id="SSF50998">
    <property type="entry name" value="Quinoprotein alcohol dehydrogenase-like"/>
    <property type="match status" value="1"/>
</dbReference>
<dbReference type="InterPro" id="IPR031815">
    <property type="entry name" value="DUF5074"/>
</dbReference>
<name>A0ABZ0W3E2_9BACT</name>
<protein>
    <submittedName>
        <fullName evidence="2">DUF5074 domain-containing protein</fullName>
    </submittedName>
</protein>
<organism evidence="2 3">
    <name type="scientific">Niabella yanshanensis</name>
    <dbReference type="NCBI Taxonomy" id="577386"/>
    <lineage>
        <taxon>Bacteria</taxon>
        <taxon>Pseudomonadati</taxon>
        <taxon>Bacteroidota</taxon>
        <taxon>Chitinophagia</taxon>
        <taxon>Chitinophagales</taxon>
        <taxon>Chitinophagaceae</taxon>
        <taxon>Niabella</taxon>
    </lineage>
</organism>
<evidence type="ECO:0000313" key="3">
    <source>
        <dbReference type="Proteomes" id="UP001325680"/>
    </source>
</evidence>
<sequence>MMTLLQNKYLYHLSLIAVTAFLLTACSKNDDLLIGGPDPVETAPYANGFFIITEGSYGQTAGTVHFYNYDADTVTTRVYEKENPGKLTSNAAKTSTLQFATVYSGKLFLMSKINGPLIRLDAATLKEEVRFNQETSNWRSLVGIKGAEGLVSANDGVYVINLNTLMPQYKLTSVSAVNSGDMLVSDNYVFLLQSNGAKIISGSNYSFVKGFSNINRGFAKTPNGKVWAATGSRLIAIDKNLDTAGIALPVTIGSFGLDAPTRLTASTKENAVFYHSGANIYKYVDGNAASLSQPFITIDIAPFMVYGSIRYDRNKDYIVVNGIQGYGGSSGVNYLLIYNASTGTLVKNIKYGNDGSVVDFNHIYFPGLAVFR</sequence>
<dbReference type="InterPro" id="IPR011047">
    <property type="entry name" value="Quinoprotein_ADH-like_sf"/>
</dbReference>
<feature type="signal peptide" evidence="1">
    <location>
        <begin position="1"/>
        <end position="25"/>
    </location>
</feature>
<gene>
    <name evidence="2" type="ORF">U0035_13155</name>
</gene>
<dbReference type="EMBL" id="CP139960">
    <property type="protein sequence ID" value="WQD36615.1"/>
    <property type="molecule type" value="Genomic_DNA"/>
</dbReference>
<feature type="chain" id="PRO_5047392407" evidence="1">
    <location>
        <begin position="26"/>
        <end position="372"/>
    </location>
</feature>
<keyword evidence="1" id="KW-0732">Signal</keyword>
<dbReference type="Pfam" id="PF16819">
    <property type="entry name" value="DUF5074"/>
    <property type="match status" value="1"/>
</dbReference>
<proteinExistence type="predicted"/>
<dbReference type="InterPro" id="IPR015943">
    <property type="entry name" value="WD40/YVTN_repeat-like_dom_sf"/>
</dbReference>
<evidence type="ECO:0000313" key="2">
    <source>
        <dbReference type="EMBL" id="WQD36615.1"/>
    </source>
</evidence>
<dbReference type="RefSeq" id="WP_114790234.1">
    <property type="nucleotide sequence ID" value="NZ_CP139960.1"/>
</dbReference>